<dbReference type="InterPro" id="IPR000719">
    <property type="entry name" value="Prot_kinase_dom"/>
</dbReference>
<evidence type="ECO:0000313" key="3">
    <source>
        <dbReference type="EMBL" id="KAK8893724.1"/>
    </source>
</evidence>
<dbReference type="InterPro" id="IPR050235">
    <property type="entry name" value="CK1_Ser-Thr_kinase"/>
</dbReference>
<feature type="binding site" evidence="1">
    <location>
        <position position="39"/>
    </location>
    <ligand>
        <name>ATP</name>
        <dbReference type="ChEBI" id="CHEBI:30616"/>
    </ligand>
</feature>
<dbReference type="PANTHER" id="PTHR11909">
    <property type="entry name" value="CASEIN KINASE-RELATED"/>
    <property type="match status" value="1"/>
</dbReference>
<dbReference type="SMART" id="SM00220">
    <property type="entry name" value="S_TKc"/>
    <property type="match status" value="1"/>
</dbReference>
<evidence type="ECO:0000313" key="4">
    <source>
        <dbReference type="Proteomes" id="UP001470230"/>
    </source>
</evidence>
<gene>
    <name evidence="3" type="ORF">M9Y10_022152</name>
</gene>
<dbReference type="EMBL" id="JAPFFF010000003">
    <property type="protein sequence ID" value="KAK8893724.1"/>
    <property type="molecule type" value="Genomic_DNA"/>
</dbReference>
<dbReference type="InterPro" id="IPR017441">
    <property type="entry name" value="Protein_kinase_ATP_BS"/>
</dbReference>
<dbReference type="Gene3D" id="1.10.510.10">
    <property type="entry name" value="Transferase(Phosphotransferase) domain 1"/>
    <property type="match status" value="1"/>
</dbReference>
<keyword evidence="1" id="KW-0547">Nucleotide-binding</keyword>
<dbReference type="SUPFAM" id="SSF56112">
    <property type="entry name" value="Protein kinase-like (PK-like)"/>
    <property type="match status" value="1"/>
</dbReference>
<keyword evidence="4" id="KW-1185">Reference proteome</keyword>
<accession>A0ABR2KRF5</accession>
<name>A0ABR2KRF5_9EUKA</name>
<keyword evidence="1" id="KW-0067">ATP-binding</keyword>
<evidence type="ECO:0000256" key="1">
    <source>
        <dbReference type="PROSITE-ProRule" id="PRU10141"/>
    </source>
</evidence>
<dbReference type="PROSITE" id="PS00107">
    <property type="entry name" value="PROTEIN_KINASE_ATP"/>
    <property type="match status" value="1"/>
</dbReference>
<organism evidence="3 4">
    <name type="scientific">Tritrichomonas musculus</name>
    <dbReference type="NCBI Taxonomy" id="1915356"/>
    <lineage>
        <taxon>Eukaryota</taxon>
        <taxon>Metamonada</taxon>
        <taxon>Parabasalia</taxon>
        <taxon>Tritrichomonadida</taxon>
        <taxon>Tritrichomonadidae</taxon>
        <taxon>Tritrichomonas</taxon>
    </lineage>
</organism>
<dbReference type="CDD" id="cd14016">
    <property type="entry name" value="STKc_CK1"/>
    <property type="match status" value="1"/>
</dbReference>
<dbReference type="InterPro" id="IPR011009">
    <property type="entry name" value="Kinase-like_dom_sf"/>
</dbReference>
<feature type="domain" description="Protein kinase" evidence="2">
    <location>
        <begin position="10"/>
        <end position="280"/>
    </location>
</feature>
<comment type="caution">
    <text evidence="3">The sequence shown here is derived from an EMBL/GenBank/DDBJ whole genome shotgun (WGS) entry which is preliminary data.</text>
</comment>
<protein>
    <recommendedName>
        <fullName evidence="2">Protein kinase domain-containing protein</fullName>
    </recommendedName>
</protein>
<sequence>MASNFFDETFIVKEEIGHGAFGKIHLGYNRLRKKPVAIKFESNTTLQNHLKNEYTIYSGLEGISGIPRVYFYGYKSQSNVMVMDLLGESLADLITKAPDSKFSLKTFIMLFDQMITLVQLIHERGIIHRNLHPSNFLLGIHENSNQLFLIDFGIAKCYLDPSTEEHIPYQVGKEFLGSSQFVSINTHMGLEQSRRDDLEALGYVMIFLMKGTLPWLGITSNRRDLLNEQILESKLLTSYESLCEGLPKEFVDYFKIVRSLQFEDEPPYEYIKDMFQNLFIRQNFVYDYKYDWVADQESPTKKSKIKDKSKSRNSVHNQLIGNKNLAEVEQQISRISKRFQSLALPPLYSNKNENEEPVKDERILIPKAVKQKRIMSSMTCDMIVNNMCRKNIKNCKP</sequence>
<evidence type="ECO:0000259" key="2">
    <source>
        <dbReference type="PROSITE" id="PS50011"/>
    </source>
</evidence>
<reference evidence="3 4" key="1">
    <citation type="submission" date="2024-04" db="EMBL/GenBank/DDBJ databases">
        <title>Tritrichomonas musculus Genome.</title>
        <authorList>
            <person name="Alves-Ferreira E."/>
            <person name="Grigg M."/>
            <person name="Lorenzi H."/>
            <person name="Galac M."/>
        </authorList>
    </citation>
    <scope>NUCLEOTIDE SEQUENCE [LARGE SCALE GENOMIC DNA]</scope>
    <source>
        <strain evidence="3 4">EAF2021</strain>
    </source>
</reference>
<dbReference type="Proteomes" id="UP001470230">
    <property type="component" value="Unassembled WGS sequence"/>
</dbReference>
<proteinExistence type="predicted"/>
<dbReference type="Pfam" id="PF00069">
    <property type="entry name" value="Pkinase"/>
    <property type="match status" value="1"/>
</dbReference>
<dbReference type="PROSITE" id="PS50011">
    <property type="entry name" value="PROTEIN_KINASE_DOM"/>
    <property type="match status" value="1"/>
</dbReference>